<dbReference type="OrthoDB" id="2403843at2759"/>
<dbReference type="EMBL" id="JAAAJB010000048">
    <property type="protein sequence ID" value="KAG0268533.1"/>
    <property type="molecule type" value="Genomic_DNA"/>
</dbReference>
<organism evidence="2 3">
    <name type="scientific">Actinomortierella ambigua</name>
    <dbReference type="NCBI Taxonomy" id="1343610"/>
    <lineage>
        <taxon>Eukaryota</taxon>
        <taxon>Fungi</taxon>
        <taxon>Fungi incertae sedis</taxon>
        <taxon>Mucoromycota</taxon>
        <taxon>Mortierellomycotina</taxon>
        <taxon>Mortierellomycetes</taxon>
        <taxon>Mortierellales</taxon>
        <taxon>Mortierellaceae</taxon>
        <taxon>Actinomortierella</taxon>
    </lineage>
</organism>
<evidence type="ECO:0000313" key="3">
    <source>
        <dbReference type="Proteomes" id="UP000807716"/>
    </source>
</evidence>
<evidence type="ECO:0000313" key="2">
    <source>
        <dbReference type="EMBL" id="KAG0268533.1"/>
    </source>
</evidence>
<accession>A0A9P6UC42</accession>
<dbReference type="Proteomes" id="UP000807716">
    <property type="component" value="Unassembled WGS sequence"/>
</dbReference>
<feature type="region of interest" description="Disordered" evidence="1">
    <location>
        <begin position="1"/>
        <end position="169"/>
    </location>
</feature>
<keyword evidence="3" id="KW-1185">Reference proteome</keyword>
<comment type="caution">
    <text evidence="2">The sequence shown here is derived from an EMBL/GenBank/DDBJ whole genome shotgun (WGS) entry which is preliminary data.</text>
</comment>
<proteinExistence type="predicted"/>
<dbReference type="AlphaFoldDB" id="A0A9P6UC42"/>
<name>A0A9P6UC42_9FUNG</name>
<reference evidence="2" key="1">
    <citation type="journal article" date="2020" name="Fungal Divers.">
        <title>Resolving the Mortierellaceae phylogeny through synthesis of multi-gene phylogenetics and phylogenomics.</title>
        <authorList>
            <person name="Vandepol N."/>
            <person name="Liber J."/>
            <person name="Desiro A."/>
            <person name="Na H."/>
            <person name="Kennedy M."/>
            <person name="Barry K."/>
            <person name="Grigoriev I.V."/>
            <person name="Miller A.N."/>
            <person name="O'Donnell K."/>
            <person name="Stajich J.E."/>
            <person name="Bonito G."/>
        </authorList>
    </citation>
    <scope>NUCLEOTIDE SEQUENCE</scope>
    <source>
        <strain evidence="2">BC1065</strain>
    </source>
</reference>
<feature type="compositionally biased region" description="Basic and acidic residues" evidence="1">
    <location>
        <begin position="107"/>
        <end position="119"/>
    </location>
</feature>
<feature type="region of interest" description="Disordered" evidence="1">
    <location>
        <begin position="188"/>
        <end position="212"/>
    </location>
</feature>
<sequence length="230" mass="25559">MADIDMSRQSVVHDIPDYNTMYNTPGGGTYDYSHNIHPFSQSPSSVRFDRSVSSFDNSKPAANADLSLLPSRPDSDQKQQPQKQDPGRRRSSIGGILVSVFSGGGNKDGESKDNLDLQRTRSVPASTFSSFSRRRLSKEMSAPDLGRRRSSVHLSPSEMKEGALHRGPYAHVSKAQAEHMERLREAERNLGRKTNVDGLPLPEAQADDKRHRRRSSIANILGLNKKMLAF</sequence>
<protein>
    <submittedName>
        <fullName evidence="2">Uncharacterized protein</fullName>
    </submittedName>
</protein>
<gene>
    <name evidence="2" type="ORF">DFQ27_006449</name>
</gene>
<evidence type="ECO:0000256" key="1">
    <source>
        <dbReference type="SAM" id="MobiDB-lite"/>
    </source>
</evidence>